<dbReference type="EMBL" id="VSKK01000001">
    <property type="protein sequence ID" value="TYB79110.1"/>
    <property type="molecule type" value="Genomic_DNA"/>
</dbReference>
<dbReference type="PANTHER" id="PTHR34310">
    <property type="entry name" value="DUF427 DOMAIN PROTEIN (AFU_ORTHOLOGUE AFUA_3G02220)"/>
    <property type="match status" value="1"/>
</dbReference>
<reference evidence="2 3" key="1">
    <citation type="submission" date="2019-08" db="EMBL/GenBank/DDBJ databases">
        <title>Genomes of Antarctic Bizionia species.</title>
        <authorList>
            <person name="Bowman J.P."/>
        </authorList>
    </citation>
    <scope>NUCLEOTIDE SEQUENCE [LARGE SCALE GENOMIC DNA]</scope>
    <source>
        <strain evidence="2 3">ADA-4</strain>
    </source>
</reference>
<proteinExistence type="predicted"/>
<comment type="caution">
    <text evidence="2">The sequence shown here is derived from an EMBL/GenBank/DDBJ whole genome shotgun (WGS) entry which is preliminary data.</text>
</comment>
<protein>
    <submittedName>
        <fullName evidence="2">DUF427 domain-containing protein</fullName>
    </submittedName>
</protein>
<feature type="domain" description="DUF427" evidence="1">
    <location>
        <begin position="1"/>
        <end position="87"/>
    </location>
</feature>
<dbReference type="Proteomes" id="UP000323720">
    <property type="component" value="Unassembled WGS sequence"/>
</dbReference>
<sequence>MKAIWNNQIIAESKDTVVIENNHYFPHDSIKKDFFKPSKMHSTCPWKGKASYYTLEVDGKQNTDAAWFYPEVSELAKGIKNHVAFWKGVEVVKD</sequence>
<dbReference type="InterPro" id="IPR038694">
    <property type="entry name" value="DUF427_sf"/>
</dbReference>
<dbReference type="RefSeq" id="WP_148402847.1">
    <property type="nucleotide sequence ID" value="NZ_VSKK01000001.1"/>
</dbReference>
<dbReference type="Gene3D" id="2.170.150.40">
    <property type="entry name" value="Domain of unknown function (DUF427)"/>
    <property type="match status" value="1"/>
</dbReference>
<keyword evidence="3" id="KW-1185">Reference proteome</keyword>
<dbReference type="PANTHER" id="PTHR34310:SF5">
    <property type="entry name" value="DUF427 DOMAIN PROTEIN (AFU_ORTHOLOGUE AFUA_3G02220)"/>
    <property type="match status" value="1"/>
</dbReference>
<dbReference type="OrthoDB" id="119916at2"/>
<evidence type="ECO:0000259" key="1">
    <source>
        <dbReference type="Pfam" id="PF04248"/>
    </source>
</evidence>
<name>A0A5D0RBR7_9FLAO</name>
<evidence type="ECO:0000313" key="3">
    <source>
        <dbReference type="Proteomes" id="UP000323720"/>
    </source>
</evidence>
<accession>A0A5D0RBR7</accession>
<gene>
    <name evidence="2" type="ORF">ES674_04875</name>
</gene>
<dbReference type="AlphaFoldDB" id="A0A5D0RBR7"/>
<dbReference type="Pfam" id="PF04248">
    <property type="entry name" value="NTP_transf_9"/>
    <property type="match status" value="1"/>
</dbReference>
<dbReference type="InterPro" id="IPR007361">
    <property type="entry name" value="DUF427"/>
</dbReference>
<evidence type="ECO:0000313" key="2">
    <source>
        <dbReference type="EMBL" id="TYB79110.1"/>
    </source>
</evidence>
<organism evidence="2 3">
    <name type="scientific">Bizionia myxarmorum</name>
    <dbReference type="NCBI Taxonomy" id="291186"/>
    <lineage>
        <taxon>Bacteria</taxon>
        <taxon>Pseudomonadati</taxon>
        <taxon>Bacteroidota</taxon>
        <taxon>Flavobacteriia</taxon>
        <taxon>Flavobacteriales</taxon>
        <taxon>Flavobacteriaceae</taxon>
        <taxon>Bizionia</taxon>
    </lineage>
</organism>